<dbReference type="GO" id="GO:0009535">
    <property type="term" value="C:chloroplast thylakoid membrane"/>
    <property type="evidence" value="ECO:0007669"/>
    <property type="project" value="InterPro"/>
</dbReference>
<dbReference type="Proteomes" id="UP000228380">
    <property type="component" value="Chromosome 4"/>
</dbReference>
<proteinExistence type="predicted"/>
<dbReference type="RefSeq" id="XP_038982203.1">
    <property type="nucleotide sequence ID" value="XM_039126275.1"/>
</dbReference>
<evidence type="ECO:0000256" key="1">
    <source>
        <dbReference type="SAM" id="MobiDB-lite"/>
    </source>
</evidence>
<keyword evidence="2" id="KW-1185">Reference proteome</keyword>
<accession>A0A8B9AE29</accession>
<dbReference type="GO" id="GO:0048564">
    <property type="term" value="P:photosystem I assembly"/>
    <property type="evidence" value="ECO:0007669"/>
    <property type="project" value="InterPro"/>
</dbReference>
<feature type="region of interest" description="Disordered" evidence="1">
    <location>
        <begin position="92"/>
        <end position="135"/>
    </location>
</feature>
<evidence type="ECO:0000313" key="3">
    <source>
        <dbReference type="RefSeq" id="XP_038982203.1"/>
    </source>
</evidence>
<dbReference type="PANTHER" id="PTHR33672">
    <property type="entry name" value="YCF3-INTERACTING PROTEIN 1, CHLOROPLASTIC"/>
    <property type="match status" value="1"/>
</dbReference>
<gene>
    <name evidence="3" type="primary">LOC103707202</name>
</gene>
<protein>
    <submittedName>
        <fullName evidence="3">Uncharacterized protein LOC103707202</fullName>
    </submittedName>
</protein>
<dbReference type="PANTHER" id="PTHR33672:SF24">
    <property type="entry name" value="OS01G0798600 PROTEIN"/>
    <property type="match status" value="1"/>
</dbReference>
<sequence length="324" mass="36452">MAACEKEYAMEGCEAYEEEVKKDVKEEEEDLCSEESSISYHLYTSRPTRQGEANLYGSSRSRRHNLVQLQRRASRNGEFQHKQPHPAFHSLARQRSTNPSHISQQQGIPLRRSKSCGEGRSSAPSDEFNIRRSPGMKLPENGVRILCDCTDDAGKCKDSEELDPRAEENFKCGVLCLFLPAFSKKKQVEASRDEQGEQRSTVSRAASLEKFEYGSWSSSVILDVGDEAGESYFDLPLELISSCTDDANSAVKMAFVYDEDRKVVLKKSTSNLTPRKSHEASNRHVRFSTSTHTLYPTLPTAACITPRLLKAREDFDAFLEAQCT</sequence>
<evidence type="ECO:0000313" key="2">
    <source>
        <dbReference type="Proteomes" id="UP000228380"/>
    </source>
</evidence>
<dbReference type="OrthoDB" id="1880037at2759"/>
<dbReference type="InterPro" id="IPR040340">
    <property type="entry name" value="CEST/Y3IP1"/>
</dbReference>
<reference evidence="3" key="2">
    <citation type="submission" date="2025-08" db="UniProtKB">
        <authorList>
            <consortium name="RefSeq"/>
        </authorList>
    </citation>
    <scope>IDENTIFICATION</scope>
    <source>
        <tissue evidence="3">Young leaves</tissue>
    </source>
</reference>
<dbReference type="KEGG" id="pda:103707202"/>
<dbReference type="AlphaFoldDB" id="A0A8B9AE29"/>
<organism evidence="2 3">
    <name type="scientific">Phoenix dactylifera</name>
    <name type="common">Date palm</name>
    <dbReference type="NCBI Taxonomy" id="42345"/>
    <lineage>
        <taxon>Eukaryota</taxon>
        <taxon>Viridiplantae</taxon>
        <taxon>Streptophyta</taxon>
        <taxon>Embryophyta</taxon>
        <taxon>Tracheophyta</taxon>
        <taxon>Spermatophyta</taxon>
        <taxon>Magnoliopsida</taxon>
        <taxon>Liliopsida</taxon>
        <taxon>Arecaceae</taxon>
        <taxon>Coryphoideae</taxon>
        <taxon>Phoeniceae</taxon>
        <taxon>Phoenix</taxon>
    </lineage>
</organism>
<dbReference type="GeneID" id="103707202"/>
<dbReference type="GO" id="GO:0080183">
    <property type="term" value="P:response to photooxidative stress"/>
    <property type="evidence" value="ECO:0007669"/>
    <property type="project" value="InterPro"/>
</dbReference>
<name>A0A8B9AE29_PHODC</name>
<reference evidence="2" key="1">
    <citation type="journal article" date="2019" name="Nat. Commun.">
        <title>Genome-wide association mapping of date palm fruit traits.</title>
        <authorList>
            <person name="Hazzouri K.M."/>
            <person name="Gros-Balthazard M."/>
            <person name="Flowers J.M."/>
            <person name="Copetti D."/>
            <person name="Lemansour A."/>
            <person name="Lebrun M."/>
            <person name="Masmoudi K."/>
            <person name="Ferrand S."/>
            <person name="Dhar M.I."/>
            <person name="Fresquez Z.A."/>
            <person name="Rosas U."/>
            <person name="Zhang J."/>
            <person name="Talag J."/>
            <person name="Lee S."/>
            <person name="Kudrna D."/>
            <person name="Powell R.F."/>
            <person name="Leitch I.J."/>
            <person name="Krueger R.R."/>
            <person name="Wing R.A."/>
            <person name="Amiri K.M.A."/>
            <person name="Purugganan M.D."/>
        </authorList>
    </citation>
    <scope>NUCLEOTIDE SEQUENCE [LARGE SCALE GENOMIC DNA]</scope>
    <source>
        <strain evidence="2">cv. Khalas</strain>
    </source>
</reference>
<feature type="compositionally biased region" description="Polar residues" evidence="1">
    <location>
        <begin position="93"/>
        <end position="107"/>
    </location>
</feature>